<dbReference type="STRING" id="1128970.SAMN04487935_0360"/>
<sequence length="260" mass="29941">MANSFDSAAAVYDETFTHSVIGKLQRGIVQRHFQKILDIQKPKTILEINCGTGEDAIWLAKQNFKVTATDLSEKMIAVAKTKENQHKIIFKKADINELPTDFTDEKFDLIFSNFGGLNCLSEIRLELFFKNAAELLSENGHLILVIMPKNTLWEQFYFLAKANFKSAFRRKKHPAIANINGEKVLTYYYNPMKVKNLADGFFKLIKLHPVGFFVPPSYLEPFFRNKHRLISALSQLENGIQNRKSLSRFSDHYFIALQKL</sequence>
<dbReference type="AlphaFoldDB" id="A0A1G8S0C4"/>
<dbReference type="CDD" id="cd02440">
    <property type="entry name" value="AdoMet_MTases"/>
    <property type="match status" value="1"/>
</dbReference>
<evidence type="ECO:0000256" key="2">
    <source>
        <dbReference type="ARBA" id="ARBA00022679"/>
    </source>
</evidence>
<reference evidence="4 5" key="1">
    <citation type="submission" date="2016-10" db="EMBL/GenBank/DDBJ databases">
        <authorList>
            <person name="de Groot N.N."/>
        </authorList>
    </citation>
    <scope>NUCLEOTIDE SEQUENCE [LARGE SCALE GENOMIC DNA]</scope>
    <source>
        <strain evidence="4 5">CGMCC 1.10076</strain>
    </source>
</reference>
<keyword evidence="5" id="KW-1185">Reference proteome</keyword>
<keyword evidence="2 4" id="KW-0808">Transferase</keyword>
<evidence type="ECO:0000313" key="5">
    <source>
        <dbReference type="Proteomes" id="UP000199580"/>
    </source>
</evidence>
<dbReference type="GO" id="GO:0008168">
    <property type="term" value="F:methyltransferase activity"/>
    <property type="evidence" value="ECO:0007669"/>
    <property type="project" value="UniProtKB-KW"/>
</dbReference>
<evidence type="ECO:0000313" key="4">
    <source>
        <dbReference type="EMBL" id="SDJ22714.1"/>
    </source>
</evidence>
<gene>
    <name evidence="4" type="ORF">SAMN04487935_0360</name>
</gene>
<dbReference type="EMBL" id="FNEZ01000001">
    <property type="protein sequence ID" value="SDJ22714.1"/>
    <property type="molecule type" value="Genomic_DNA"/>
</dbReference>
<evidence type="ECO:0000256" key="1">
    <source>
        <dbReference type="ARBA" id="ARBA00022603"/>
    </source>
</evidence>
<name>A0A1G8S0C4_9FLAO</name>
<dbReference type="Gene3D" id="3.40.50.150">
    <property type="entry name" value="Vaccinia Virus protein VP39"/>
    <property type="match status" value="1"/>
</dbReference>
<evidence type="ECO:0000259" key="3">
    <source>
        <dbReference type="Pfam" id="PF13649"/>
    </source>
</evidence>
<dbReference type="GO" id="GO:0032259">
    <property type="term" value="P:methylation"/>
    <property type="evidence" value="ECO:0007669"/>
    <property type="project" value="UniProtKB-KW"/>
</dbReference>
<dbReference type="Proteomes" id="UP000199580">
    <property type="component" value="Unassembled WGS sequence"/>
</dbReference>
<dbReference type="PANTHER" id="PTHR43861">
    <property type="entry name" value="TRANS-ACONITATE 2-METHYLTRANSFERASE-RELATED"/>
    <property type="match status" value="1"/>
</dbReference>
<dbReference type="Pfam" id="PF13649">
    <property type="entry name" value="Methyltransf_25"/>
    <property type="match status" value="1"/>
</dbReference>
<dbReference type="OrthoDB" id="529208at2"/>
<dbReference type="InterPro" id="IPR041698">
    <property type="entry name" value="Methyltransf_25"/>
</dbReference>
<organism evidence="4 5">
    <name type="scientific">Flavobacterium noncentrifugens</name>
    <dbReference type="NCBI Taxonomy" id="1128970"/>
    <lineage>
        <taxon>Bacteria</taxon>
        <taxon>Pseudomonadati</taxon>
        <taxon>Bacteroidota</taxon>
        <taxon>Flavobacteriia</taxon>
        <taxon>Flavobacteriales</taxon>
        <taxon>Flavobacteriaceae</taxon>
        <taxon>Flavobacterium</taxon>
    </lineage>
</organism>
<proteinExistence type="predicted"/>
<protein>
    <submittedName>
        <fullName evidence="4">Methyltransferase domain-containing protein</fullName>
    </submittedName>
</protein>
<dbReference type="InterPro" id="IPR029063">
    <property type="entry name" value="SAM-dependent_MTases_sf"/>
</dbReference>
<dbReference type="RefSeq" id="WP_091391572.1">
    <property type="nucleotide sequence ID" value="NZ_BKAI01000001.1"/>
</dbReference>
<accession>A0A1G8S0C4</accession>
<dbReference type="PANTHER" id="PTHR43861:SF1">
    <property type="entry name" value="TRANS-ACONITATE 2-METHYLTRANSFERASE"/>
    <property type="match status" value="1"/>
</dbReference>
<keyword evidence="1 4" id="KW-0489">Methyltransferase</keyword>
<feature type="domain" description="Methyltransferase" evidence="3">
    <location>
        <begin position="45"/>
        <end position="140"/>
    </location>
</feature>
<dbReference type="SUPFAM" id="SSF53335">
    <property type="entry name" value="S-adenosyl-L-methionine-dependent methyltransferases"/>
    <property type="match status" value="1"/>
</dbReference>